<evidence type="ECO:0000256" key="2">
    <source>
        <dbReference type="ARBA" id="ARBA00022741"/>
    </source>
</evidence>
<keyword evidence="8" id="KW-0175">Coiled coil</keyword>
<keyword evidence="4 6" id="KW-0067">ATP-binding</keyword>
<dbReference type="PIRSF" id="PIRSF037677">
    <property type="entry name" value="DNA_mis_repair_Msh6"/>
    <property type="match status" value="1"/>
</dbReference>
<dbReference type="CDD" id="cd20404">
    <property type="entry name" value="Tudor_Agenet_AtEML-like"/>
    <property type="match status" value="1"/>
</dbReference>
<dbReference type="NCBIfam" id="NF003810">
    <property type="entry name" value="PRK05399.1"/>
    <property type="match status" value="1"/>
</dbReference>
<evidence type="ECO:0000256" key="5">
    <source>
        <dbReference type="ARBA" id="ARBA00023125"/>
    </source>
</evidence>
<comment type="function">
    <text evidence="6 7">Component of the post-replicative DNA mismatch repair system (MMR).</text>
</comment>
<dbReference type="GO" id="GO:0140664">
    <property type="term" value="F:ATP-dependent DNA damage sensor activity"/>
    <property type="evidence" value="ECO:0007669"/>
    <property type="project" value="InterPro"/>
</dbReference>
<dbReference type="InterPro" id="IPR017261">
    <property type="entry name" value="DNA_mismatch_repair_MutS/MSH"/>
</dbReference>
<protein>
    <recommendedName>
        <fullName evidence="6">DNA mismatch repair protein</fullName>
    </recommendedName>
</protein>
<dbReference type="InterPro" id="IPR036678">
    <property type="entry name" value="MutS_con_dom_sf"/>
</dbReference>
<dbReference type="SMART" id="SM00333">
    <property type="entry name" value="TUDOR"/>
    <property type="match status" value="1"/>
</dbReference>
<dbReference type="Pfam" id="PF05188">
    <property type="entry name" value="MutS_II"/>
    <property type="match status" value="1"/>
</dbReference>
<feature type="compositionally biased region" description="Acidic residues" evidence="9">
    <location>
        <begin position="207"/>
        <end position="224"/>
    </location>
</feature>
<feature type="compositionally biased region" description="Basic and acidic residues" evidence="9">
    <location>
        <begin position="173"/>
        <end position="190"/>
    </location>
</feature>
<dbReference type="Pfam" id="PF05190">
    <property type="entry name" value="MutS_IV"/>
    <property type="match status" value="1"/>
</dbReference>
<dbReference type="EMBL" id="JAINDJ010000002">
    <property type="protein sequence ID" value="KAG9457908.1"/>
    <property type="molecule type" value="Genomic_DNA"/>
</dbReference>
<dbReference type="GO" id="GO:0006298">
    <property type="term" value="P:mismatch repair"/>
    <property type="evidence" value="ECO:0007669"/>
    <property type="project" value="InterPro"/>
</dbReference>
<dbReference type="Gene3D" id="2.30.30.140">
    <property type="match status" value="1"/>
</dbReference>
<dbReference type="InterPro" id="IPR007861">
    <property type="entry name" value="DNA_mismatch_repair_MutS_clamp"/>
</dbReference>
<dbReference type="PROSITE" id="PS00486">
    <property type="entry name" value="DNA_MISMATCH_REPAIR_2"/>
    <property type="match status" value="1"/>
</dbReference>
<accession>A0AAV7FE99</accession>
<name>A0AAV7FE99_ARIFI</name>
<dbReference type="Gene3D" id="3.40.1170.10">
    <property type="entry name" value="DNA repair protein MutS, domain I"/>
    <property type="match status" value="1"/>
</dbReference>
<dbReference type="SUPFAM" id="SSF53150">
    <property type="entry name" value="DNA repair protein MutS, domain II"/>
    <property type="match status" value="1"/>
</dbReference>
<dbReference type="SUPFAM" id="SSF63748">
    <property type="entry name" value="Tudor/PWWP/MBT"/>
    <property type="match status" value="1"/>
</dbReference>
<dbReference type="InterPro" id="IPR027417">
    <property type="entry name" value="P-loop_NTPase"/>
</dbReference>
<keyword evidence="12" id="KW-1185">Reference proteome</keyword>
<evidence type="ECO:0000256" key="9">
    <source>
        <dbReference type="SAM" id="MobiDB-lite"/>
    </source>
</evidence>
<dbReference type="GO" id="GO:0030983">
    <property type="term" value="F:mismatched DNA binding"/>
    <property type="evidence" value="ECO:0007669"/>
    <property type="project" value="UniProtKB-UniRule"/>
</dbReference>
<dbReference type="PANTHER" id="PTHR11361:SF150">
    <property type="entry name" value="DNA MISMATCH REPAIR PROTEIN MSH6"/>
    <property type="match status" value="1"/>
</dbReference>
<evidence type="ECO:0000256" key="7">
    <source>
        <dbReference type="RuleBase" id="RU003756"/>
    </source>
</evidence>
<feature type="region of interest" description="Disordered" evidence="9">
    <location>
        <begin position="1"/>
        <end position="99"/>
    </location>
</feature>
<dbReference type="Pfam" id="PF05192">
    <property type="entry name" value="MutS_III"/>
    <property type="match status" value="1"/>
</dbReference>
<reference evidence="11 12" key="1">
    <citation type="submission" date="2021-07" db="EMBL/GenBank/DDBJ databases">
        <title>The Aristolochia fimbriata genome: insights into angiosperm evolution, floral development and chemical biosynthesis.</title>
        <authorList>
            <person name="Jiao Y."/>
        </authorList>
    </citation>
    <scope>NUCLEOTIDE SEQUENCE [LARGE SCALE GENOMIC DNA]</scope>
    <source>
        <strain evidence="11">IBCAS-2021</strain>
        <tissue evidence="11">Leaf</tissue>
    </source>
</reference>
<gene>
    <name evidence="11" type="ORF">H6P81_002416</name>
</gene>
<evidence type="ECO:0000256" key="6">
    <source>
        <dbReference type="PIRNR" id="PIRNR037677"/>
    </source>
</evidence>
<feature type="compositionally biased region" description="Polar residues" evidence="9">
    <location>
        <begin position="32"/>
        <end position="50"/>
    </location>
</feature>
<evidence type="ECO:0000313" key="11">
    <source>
        <dbReference type="EMBL" id="KAG9457908.1"/>
    </source>
</evidence>
<feature type="compositionally biased region" description="Polar residues" evidence="9">
    <location>
        <begin position="76"/>
        <end position="93"/>
    </location>
</feature>
<dbReference type="InterPro" id="IPR007860">
    <property type="entry name" value="DNA_mmatch_repair_MutS_con_dom"/>
</dbReference>
<dbReference type="GO" id="GO:0005524">
    <property type="term" value="F:ATP binding"/>
    <property type="evidence" value="ECO:0007669"/>
    <property type="project" value="UniProtKB-UniRule"/>
</dbReference>
<sequence>MAPSRRLSNGRSPMVNKQSQITAFFSPGKGSTPESSASPVQSKKTPNPNTVPLHPRTFSPQLKQKKPLLVVGPAPKTTNRTSSPSADTPSNAAKKSYSDDVVGKRVKVFWPQDDAWYEGYIKSFDKESGKHLVLYDDAEEEVLELVNEKIEILEDAAKSFRRLRRASSVCEIKTPEKEKSDEERGKEARRPPQKTPGCDVRVVEKDTSEEDNDGDDDSMDEDWCDSVKETADAASEASEMEEEEIVVEMERSNKARGKASRKRGVPGGEGSVSVKKSRISATAGKNSLSNTPDGNARSVTGPPSSVERDASPCTLNNIFIGDGSPCTLNNILTGDAAERYNLRETEKFRFLGEKRRDAKGRRPGDANYDPRTLYLPSDFLKSLTGGQRQWWEFKSMHMDKVLFFKMGKFYELFEMDAHIGAKELDLQYMKGEQPHCGFPEKNFALNVEKLAKKGYRVLVVEQTETPEQLEVRRKEMGSKDKVVRREICAVITKGTLTDGEIVSMNPDASYIISVTEDWQSLEAQNDTTVIGVCVADVSTSRFIIGQFEDDTDRHCLSSVLSELRPVEIVKPANMLCPETERVLLRHTRNPLINDLLPLVEFWDAQKTIDEVRHIYKKFRDQVTDYVVCGDTREPDDLGQLPDVLSSLIKDGDKHALSAFGGCLFYLRQAFLDETLLRFGKFEPLPCSASGLFNDIPKLHMVLDSAALENLEIFENSKNGGISGTLYAQLNHCVTAFGKRLLKNWLARPLYHMGSIVERQDAIACLKGLSSAVKFREELSRLPDMERLLARLFASCEASGRNANEVVLYEDAARKQLKEFILALRGCQSMIQACTSLSSILDTVESNFLQGLLTPGRALPNIFSILKHFEDAFDWSGADQSGRIVPHKGVDLEYDSAVSSMLEIECGLKKHLEEQKKVLKDKSIKYVTVGKESFLLEVPESLQGKVPQDYELRSSKKGFFRYWTPKIKELLTELSQAAAAKESKLKTILQRLVGQFCEHHIKWRQLVSTTAELDVLISLSIASNYYEGPTCRPTIKGPSCSSEYTPSLSAKGLGHPVLRSDNLSQGSFVPNDVTIGGEGHASFLLLTGPNMGGKSTLLRQVCLATILAQVGANVPAESFELFPVDQIFVRMGAKDHIMSGQSTFLTELSETAAMLSSATRNSLVVLDELGRGTSTSDGQAIAQSVLEHFICKIGCRGIFSTHYHRLAVEYEKDPKVALCHMGCRVGKEAGGIEKVTFLYRLTPGACPKSYGVNVAHLAGLPDSVVRKAAHKSSEFESNYGKFGHRFASLDLATVVQEVLRAATSMNWHGDSHSTPVSTLVELQGRVRLLLQ</sequence>
<dbReference type="SUPFAM" id="SSF52540">
    <property type="entry name" value="P-loop containing nucleoside triphosphate hydrolases"/>
    <property type="match status" value="1"/>
</dbReference>
<dbReference type="Gene3D" id="1.10.1420.10">
    <property type="match status" value="2"/>
</dbReference>
<dbReference type="GO" id="GO:0005634">
    <property type="term" value="C:nucleus"/>
    <property type="evidence" value="ECO:0007669"/>
    <property type="project" value="TreeGrafter"/>
</dbReference>
<dbReference type="PANTHER" id="PTHR11361">
    <property type="entry name" value="DNA MISMATCH REPAIR PROTEIN MUTS FAMILY MEMBER"/>
    <property type="match status" value="1"/>
</dbReference>
<dbReference type="SUPFAM" id="SSF48334">
    <property type="entry name" value="DNA repair protein MutS, domain III"/>
    <property type="match status" value="1"/>
</dbReference>
<keyword evidence="5 6" id="KW-0238">DNA-binding</keyword>
<dbReference type="Proteomes" id="UP000825729">
    <property type="component" value="Unassembled WGS sequence"/>
</dbReference>
<keyword evidence="2 6" id="KW-0547">Nucleotide-binding</keyword>
<dbReference type="FunFam" id="3.40.1170.10:FF:000002">
    <property type="entry name" value="DNA mismatch repair protein"/>
    <property type="match status" value="1"/>
</dbReference>
<dbReference type="Pfam" id="PF01624">
    <property type="entry name" value="MutS_I"/>
    <property type="match status" value="1"/>
</dbReference>
<dbReference type="SMART" id="SM00534">
    <property type="entry name" value="MUTSac"/>
    <property type="match status" value="1"/>
</dbReference>
<dbReference type="SUPFAM" id="SSF55271">
    <property type="entry name" value="DNA repair protein MutS, domain I"/>
    <property type="match status" value="1"/>
</dbReference>
<keyword evidence="6 7" id="KW-0234">DNA repair</keyword>
<dbReference type="InterPro" id="IPR000432">
    <property type="entry name" value="DNA_mismatch_repair_MutS_C"/>
</dbReference>
<comment type="caution">
    <text evidence="11">The sequence shown here is derived from an EMBL/GenBank/DDBJ whole genome shotgun (WGS) entry which is preliminary data.</text>
</comment>
<proteinExistence type="inferred from homology"/>
<dbReference type="SMART" id="SM00533">
    <property type="entry name" value="MUTSd"/>
    <property type="match status" value="1"/>
</dbReference>
<evidence type="ECO:0000259" key="10">
    <source>
        <dbReference type="PROSITE" id="PS00486"/>
    </source>
</evidence>
<keyword evidence="3 6" id="KW-0227">DNA damage</keyword>
<dbReference type="InterPro" id="IPR045076">
    <property type="entry name" value="MutS"/>
</dbReference>
<feature type="region of interest" description="Disordered" evidence="9">
    <location>
        <begin position="171"/>
        <end position="310"/>
    </location>
</feature>
<feature type="domain" description="DNA mismatch repair proteins mutS family" evidence="10">
    <location>
        <begin position="1161"/>
        <end position="1177"/>
    </location>
</feature>
<dbReference type="InterPro" id="IPR016151">
    <property type="entry name" value="DNA_mismatch_repair_MutS_N"/>
</dbReference>
<dbReference type="Gene3D" id="3.30.420.110">
    <property type="entry name" value="MutS, connector domain"/>
    <property type="match status" value="1"/>
</dbReference>
<organism evidence="11 12">
    <name type="scientific">Aristolochia fimbriata</name>
    <name type="common">White veined hardy Dutchman's pipe vine</name>
    <dbReference type="NCBI Taxonomy" id="158543"/>
    <lineage>
        <taxon>Eukaryota</taxon>
        <taxon>Viridiplantae</taxon>
        <taxon>Streptophyta</taxon>
        <taxon>Embryophyta</taxon>
        <taxon>Tracheophyta</taxon>
        <taxon>Spermatophyta</taxon>
        <taxon>Magnoliopsida</taxon>
        <taxon>Magnoliidae</taxon>
        <taxon>Piperales</taxon>
        <taxon>Aristolochiaceae</taxon>
        <taxon>Aristolochia</taxon>
    </lineage>
</organism>
<dbReference type="InterPro" id="IPR007696">
    <property type="entry name" value="DNA_mismatch_repair_MutS_core"/>
</dbReference>
<dbReference type="FunFam" id="3.40.50.300:FF:001885">
    <property type="entry name" value="DNA mismatch repair protein"/>
    <property type="match status" value="1"/>
</dbReference>
<feature type="compositionally biased region" description="Polar residues" evidence="9">
    <location>
        <begin position="279"/>
        <end position="303"/>
    </location>
</feature>
<dbReference type="FunFam" id="1.10.1420.10:FF:000005">
    <property type="entry name" value="DNA mismatch repair protein"/>
    <property type="match status" value="1"/>
</dbReference>
<dbReference type="Gene3D" id="3.40.50.300">
    <property type="entry name" value="P-loop containing nucleotide triphosphate hydrolases"/>
    <property type="match status" value="1"/>
</dbReference>
<feature type="compositionally biased region" description="Basic residues" evidence="9">
    <location>
        <begin position="254"/>
        <end position="264"/>
    </location>
</feature>
<dbReference type="InterPro" id="IPR036187">
    <property type="entry name" value="DNA_mismatch_repair_MutS_sf"/>
</dbReference>
<feature type="compositionally biased region" description="Polar residues" evidence="9">
    <location>
        <begin position="1"/>
        <end position="23"/>
    </location>
</feature>
<feature type="compositionally biased region" description="Acidic residues" evidence="9">
    <location>
        <begin position="238"/>
        <end position="247"/>
    </location>
</feature>
<dbReference type="InterPro" id="IPR002999">
    <property type="entry name" value="Tudor"/>
</dbReference>
<evidence type="ECO:0000256" key="4">
    <source>
        <dbReference type="ARBA" id="ARBA00022840"/>
    </source>
</evidence>
<evidence type="ECO:0000256" key="3">
    <source>
        <dbReference type="ARBA" id="ARBA00022763"/>
    </source>
</evidence>
<feature type="coiled-coil region" evidence="8">
    <location>
        <begin position="135"/>
        <end position="163"/>
    </location>
</feature>
<evidence type="ECO:0000256" key="1">
    <source>
        <dbReference type="ARBA" id="ARBA00006271"/>
    </source>
</evidence>
<evidence type="ECO:0000313" key="12">
    <source>
        <dbReference type="Proteomes" id="UP000825729"/>
    </source>
</evidence>
<dbReference type="InterPro" id="IPR007695">
    <property type="entry name" value="DNA_mismatch_repair_MutS-lik_N"/>
</dbReference>
<evidence type="ECO:0000256" key="8">
    <source>
        <dbReference type="SAM" id="Coils"/>
    </source>
</evidence>
<comment type="similarity">
    <text evidence="1 6 7">Belongs to the DNA mismatch repair MutS family.</text>
</comment>
<dbReference type="Pfam" id="PF00488">
    <property type="entry name" value="MutS_V"/>
    <property type="match status" value="1"/>
</dbReference>